<feature type="region of interest" description="Disordered" evidence="1">
    <location>
        <begin position="549"/>
        <end position="595"/>
    </location>
</feature>
<dbReference type="Pfam" id="PF04684">
    <property type="entry name" value="BAF1_ABF1"/>
    <property type="match status" value="1"/>
</dbReference>
<feature type="region of interest" description="Disordered" evidence="1">
    <location>
        <begin position="183"/>
        <end position="211"/>
    </location>
</feature>
<feature type="compositionally biased region" description="Polar residues" evidence="1">
    <location>
        <begin position="383"/>
        <end position="402"/>
    </location>
</feature>
<dbReference type="OrthoDB" id="4065241at2759"/>
<dbReference type="GO" id="GO:0006338">
    <property type="term" value="P:chromatin remodeling"/>
    <property type="evidence" value="ECO:0007669"/>
    <property type="project" value="InterPro"/>
</dbReference>
<proteinExistence type="predicted"/>
<accession>A0A9P7BBJ0</accession>
<feature type="region of interest" description="Disordered" evidence="1">
    <location>
        <begin position="610"/>
        <end position="670"/>
    </location>
</feature>
<feature type="compositionally biased region" description="Basic and acidic residues" evidence="1">
    <location>
        <begin position="583"/>
        <end position="595"/>
    </location>
</feature>
<keyword evidence="3" id="KW-1185">Reference proteome</keyword>
<reference evidence="2 3" key="1">
    <citation type="submission" date="2020-11" db="EMBL/GenBank/DDBJ databases">
        <title>Kefir isolates.</title>
        <authorList>
            <person name="Marcisauskas S."/>
            <person name="Kim Y."/>
            <person name="Blasche S."/>
        </authorList>
    </citation>
    <scope>NUCLEOTIDE SEQUENCE [LARGE SCALE GENOMIC DNA]</scope>
    <source>
        <strain evidence="2 3">OG2</strain>
    </source>
</reference>
<dbReference type="EMBL" id="PUHR01000062">
    <property type="protein sequence ID" value="KAG0668624.1"/>
    <property type="molecule type" value="Genomic_DNA"/>
</dbReference>
<feature type="region of interest" description="Disordered" evidence="1">
    <location>
        <begin position="122"/>
        <end position="166"/>
    </location>
</feature>
<feature type="compositionally biased region" description="Basic and acidic residues" evidence="1">
    <location>
        <begin position="451"/>
        <end position="465"/>
    </location>
</feature>
<gene>
    <name evidence="2" type="primary">ABF1</name>
    <name evidence="2" type="ORF">C6P45_004523</name>
</gene>
<feature type="compositionally biased region" description="Acidic residues" evidence="1">
    <location>
        <begin position="620"/>
        <end position="651"/>
    </location>
</feature>
<feature type="compositionally biased region" description="Basic and acidic residues" evidence="1">
    <location>
        <begin position="128"/>
        <end position="163"/>
    </location>
</feature>
<feature type="compositionally biased region" description="Basic and acidic residues" evidence="1">
    <location>
        <begin position="406"/>
        <end position="444"/>
    </location>
</feature>
<sequence>MTNLYEYKHPVINTELASSSIDKEPKKFETLQDWEDVINDYEFQARCPIILKNSHRNKHFTFACHLKGCPFKILLSYSNGDNPNVNHTSFYEHGHGITGTHQNNNNNGNVVDTAIAAAAAAAASSSSNHDDNDTLIDVKEDQQNKDEKIDNDVETETERKYTESDATDQNVTDAIAAAVAAVQNPATKKEDETNNDSKNFKKDSNDLGVKIDHPLTNDLDKKNNINSTISKKSIDDNETFNVDDIILDAHGSNANQNSAVKGPFIVTKIEPYHNHSLEENLTLDKFVLTKIPRILQFDLNFDNTLEEIYQKSNRSLSKFKVSQFVEHSGLLTIIKKRYHLIDEDLNKKFKSLISRRVTTYKARFVLKKKKTGEYRDLNPDSYIGNTNKTSGNDLETETPVNQNTDEIDKKDTNNKTTIKDESIKTEKNNESSESKDNKPHTKKDGTKKKNKSDSHKNAQKNKDTNDNNILMSENLDDAIKNISDGKDELNAEDDKNNDINRNNEDNGLSDEKAVRAAAQAAISGESINNLKRTFGSVIGNVDDMDEVVVDEDDLEGYGSNKRNKNEQSSKGPSIEDNPLAGLDDMHDDKLPHDVAEQLRLLSSHFKDVETASLQNNSVDNENDQDEDQDRNNDQDEDDEDRLNERDDDDYDEKSKNEDISDDNIQPELRG</sequence>
<feature type="region of interest" description="Disordered" evidence="1">
    <location>
        <begin position="375"/>
        <end position="469"/>
    </location>
</feature>
<evidence type="ECO:0000256" key="1">
    <source>
        <dbReference type="SAM" id="MobiDB-lite"/>
    </source>
</evidence>
<evidence type="ECO:0000313" key="2">
    <source>
        <dbReference type="EMBL" id="KAG0668624.1"/>
    </source>
</evidence>
<protein>
    <submittedName>
        <fullName evidence="2">Abf1p</fullName>
    </submittedName>
</protein>
<evidence type="ECO:0000313" key="3">
    <source>
        <dbReference type="Proteomes" id="UP000750334"/>
    </source>
</evidence>
<dbReference type="AlphaFoldDB" id="A0A9P7BBJ0"/>
<dbReference type="InterPro" id="IPR006774">
    <property type="entry name" value="BAF1_ABF1"/>
</dbReference>
<name>A0A9P7BBJ0_MAUEX</name>
<dbReference type="Proteomes" id="UP000750334">
    <property type="component" value="Unassembled WGS sequence"/>
</dbReference>
<feature type="compositionally biased region" description="Basic and acidic residues" evidence="1">
    <location>
        <begin position="198"/>
        <end position="211"/>
    </location>
</feature>
<dbReference type="GO" id="GO:0003677">
    <property type="term" value="F:DNA binding"/>
    <property type="evidence" value="ECO:0007669"/>
    <property type="project" value="InterPro"/>
</dbReference>
<comment type="caution">
    <text evidence="2">The sequence shown here is derived from an EMBL/GenBank/DDBJ whole genome shotgun (WGS) entry which is preliminary data.</text>
</comment>
<feature type="region of interest" description="Disordered" evidence="1">
    <location>
        <begin position="486"/>
        <end position="512"/>
    </location>
</feature>
<dbReference type="GO" id="GO:0005634">
    <property type="term" value="C:nucleus"/>
    <property type="evidence" value="ECO:0007669"/>
    <property type="project" value="InterPro"/>
</dbReference>
<organism evidence="2 3">
    <name type="scientific">Maudiozyma exigua</name>
    <name type="common">Yeast</name>
    <name type="synonym">Kazachstania exigua</name>
    <dbReference type="NCBI Taxonomy" id="34358"/>
    <lineage>
        <taxon>Eukaryota</taxon>
        <taxon>Fungi</taxon>
        <taxon>Dikarya</taxon>
        <taxon>Ascomycota</taxon>
        <taxon>Saccharomycotina</taxon>
        <taxon>Saccharomycetes</taxon>
        <taxon>Saccharomycetales</taxon>
        <taxon>Saccharomycetaceae</taxon>
        <taxon>Maudiozyma</taxon>
    </lineage>
</organism>